<dbReference type="GO" id="GO:0005262">
    <property type="term" value="F:calcium channel activity"/>
    <property type="evidence" value="ECO:0007669"/>
    <property type="project" value="TreeGrafter"/>
</dbReference>
<sequence length="208" mass="24483">MCARDRRLKEIQMWSIIRETLLYICFLSLLYTVIFSNCQSNSYSQVKHLQNFLLNSRQMDDDYTKISTINQYWNWLENSFISNIRAQEWYNGDAPRNLSGFINDKSSRLIGWVTMRQLRIKSDLCPAHVNEIISTCRYDYSFSNEDKNSYKPGWVVNETIQTYSSSINQSFIYSTSKDLDTYIYVGDHGTYGSGGYVYEFRGRLVDLQ</sequence>
<evidence type="ECO:0000256" key="4">
    <source>
        <dbReference type="ARBA" id="ARBA00022989"/>
    </source>
</evidence>
<evidence type="ECO:0000313" key="9">
    <source>
        <dbReference type="Proteomes" id="UP000663844"/>
    </source>
</evidence>
<proteinExistence type="inferred from homology"/>
<accession>A0A820J8F3</accession>
<evidence type="ECO:0000256" key="2">
    <source>
        <dbReference type="ARBA" id="ARBA00007200"/>
    </source>
</evidence>
<evidence type="ECO:0000259" key="7">
    <source>
        <dbReference type="Pfam" id="PF20519"/>
    </source>
</evidence>
<dbReference type="PANTHER" id="PTHR10877">
    <property type="entry name" value="POLYCYSTIN FAMILY MEMBER"/>
    <property type="match status" value="1"/>
</dbReference>
<protein>
    <recommendedName>
        <fullName evidence="7">Polycystin domain-containing protein</fullName>
    </recommendedName>
</protein>
<keyword evidence="5 6" id="KW-0472">Membrane</keyword>
<evidence type="ECO:0000313" key="8">
    <source>
        <dbReference type="EMBL" id="CAF4321707.1"/>
    </source>
</evidence>
<name>A0A820J8F3_9BILA</name>
<organism evidence="8 9">
    <name type="scientific">Adineta steineri</name>
    <dbReference type="NCBI Taxonomy" id="433720"/>
    <lineage>
        <taxon>Eukaryota</taxon>
        <taxon>Metazoa</taxon>
        <taxon>Spiralia</taxon>
        <taxon>Gnathifera</taxon>
        <taxon>Rotifera</taxon>
        <taxon>Eurotatoria</taxon>
        <taxon>Bdelloidea</taxon>
        <taxon>Adinetida</taxon>
        <taxon>Adinetidae</taxon>
        <taxon>Adineta</taxon>
    </lineage>
</organism>
<dbReference type="Proteomes" id="UP000663844">
    <property type="component" value="Unassembled WGS sequence"/>
</dbReference>
<evidence type="ECO:0000256" key="1">
    <source>
        <dbReference type="ARBA" id="ARBA00004141"/>
    </source>
</evidence>
<dbReference type="InterPro" id="IPR051223">
    <property type="entry name" value="Polycystin"/>
</dbReference>
<gene>
    <name evidence="8" type="ORF">OXD698_LOCUS47211</name>
</gene>
<dbReference type="GO" id="GO:0050982">
    <property type="term" value="P:detection of mechanical stimulus"/>
    <property type="evidence" value="ECO:0007669"/>
    <property type="project" value="TreeGrafter"/>
</dbReference>
<dbReference type="InterPro" id="IPR046791">
    <property type="entry name" value="Polycystin_dom"/>
</dbReference>
<evidence type="ECO:0000256" key="5">
    <source>
        <dbReference type="ARBA" id="ARBA00023136"/>
    </source>
</evidence>
<comment type="subcellular location">
    <subcellularLocation>
        <location evidence="1">Membrane</location>
        <topology evidence="1">Multi-pass membrane protein</topology>
    </subcellularLocation>
</comment>
<evidence type="ECO:0000256" key="6">
    <source>
        <dbReference type="SAM" id="Phobius"/>
    </source>
</evidence>
<dbReference type="GO" id="GO:0016020">
    <property type="term" value="C:membrane"/>
    <property type="evidence" value="ECO:0007669"/>
    <property type="project" value="UniProtKB-SubCell"/>
</dbReference>
<keyword evidence="4 6" id="KW-1133">Transmembrane helix</keyword>
<feature type="transmembrane region" description="Helical" evidence="6">
    <location>
        <begin position="20"/>
        <end position="37"/>
    </location>
</feature>
<evidence type="ECO:0000256" key="3">
    <source>
        <dbReference type="ARBA" id="ARBA00022692"/>
    </source>
</evidence>
<dbReference type="AlphaFoldDB" id="A0A820J8F3"/>
<dbReference type="EMBL" id="CAJOAZ010018019">
    <property type="protein sequence ID" value="CAF4321707.1"/>
    <property type="molecule type" value="Genomic_DNA"/>
</dbReference>
<keyword evidence="3 6" id="KW-0812">Transmembrane</keyword>
<feature type="domain" description="Polycystin" evidence="7">
    <location>
        <begin position="62"/>
        <end position="201"/>
    </location>
</feature>
<dbReference type="Pfam" id="PF20519">
    <property type="entry name" value="Polycystin_dom"/>
    <property type="match status" value="1"/>
</dbReference>
<dbReference type="PANTHER" id="PTHR10877:SF183">
    <property type="entry name" value="AT14535P-RELATED"/>
    <property type="match status" value="1"/>
</dbReference>
<feature type="non-terminal residue" evidence="8">
    <location>
        <position position="1"/>
    </location>
</feature>
<comment type="caution">
    <text evidence="8">The sequence shown here is derived from an EMBL/GenBank/DDBJ whole genome shotgun (WGS) entry which is preliminary data.</text>
</comment>
<comment type="similarity">
    <text evidence="2">Belongs to the polycystin family.</text>
</comment>
<reference evidence="8" key="1">
    <citation type="submission" date="2021-02" db="EMBL/GenBank/DDBJ databases">
        <authorList>
            <person name="Nowell W R."/>
        </authorList>
    </citation>
    <scope>NUCLEOTIDE SEQUENCE</scope>
</reference>